<organism evidence="1 2">
    <name type="scientific">Cercospora zeae-maydis SCOH1-5</name>
    <dbReference type="NCBI Taxonomy" id="717836"/>
    <lineage>
        <taxon>Eukaryota</taxon>
        <taxon>Fungi</taxon>
        <taxon>Dikarya</taxon>
        <taxon>Ascomycota</taxon>
        <taxon>Pezizomycotina</taxon>
        <taxon>Dothideomycetes</taxon>
        <taxon>Dothideomycetidae</taxon>
        <taxon>Mycosphaerellales</taxon>
        <taxon>Mycosphaerellaceae</taxon>
        <taxon>Cercospora</taxon>
    </lineage>
</organism>
<evidence type="ECO:0000313" key="2">
    <source>
        <dbReference type="Proteomes" id="UP000799539"/>
    </source>
</evidence>
<dbReference type="Proteomes" id="UP000799539">
    <property type="component" value="Unassembled WGS sequence"/>
</dbReference>
<keyword evidence="2" id="KW-1185">Reference proteome</keyword>
<protein>
    <submittedName>
        <fullName evidence="1">Uncharacterized protein</fullName>
    </submittedName>
</protein>
<sequence length="96" mass="10033">MEIRHAASTSQKNGMPYPTVTTVLCGSTATVGNSSALAVIGTVSPTDNKNIIRLIEVNAPYKTGGLQTVLKNHRASLEKPAAKGVKASRGRSSILQ</sequence>
<dbReference type="AlphaFoldDB" id="A0A6A6F2G8"/>
<reference evidence="1" key="1">
    <citation type="journal article" date="2020" name="Stud. Mycol.">
        <title>101 Dothideomycetes genomes: a test case for predicting lifestyles and emergence of pathogens.</title>
        <authorList>
            <person name="Haridas S."/>
            <person name="Albert R."/>
            <person name="Binder M."/>
            <person name="Bloem J."/>
            <person name="Labutti K."/>
            <person name="Salamov A."/>
            <person name="Andreopoulos B."/>
            <person name="Baker S."/>
            <person name="Barry K."/>
            <person name="Bills G."/>
            <person name="Bluhm B."/>
            <person name="Cannon C."/>
            <person name="Castanera R."/>
            <person name="Culley D."/>
            <person name="Daum C."/>
            <person name="Ezra D."/>
            <person name="Gonzalez J."/>
            <person name="Henrissat B."/>
            <person name="Kuo A."/>
            <person name="Liang C."/>
            <person name="Lipzen A."/>
            <person name="Lutzoni F."/>
            <person name="Magnuson J."/>
            <person name="Mondo S."/>
            <person name="Nolan M."/>
            <person name="Ohm R."/>
            <person name="Pangilinan J."/>
            <person name="Park H.-J."/>
            <person name="Ramirez L."/>
            <person name="Alfaro M."/>
            <person name="Sun H."/>
            <person name="Tritt A."/>
            <person name="Yoshinaga Y."/>
            <person name="Zwiers L.-H."/>
            <person name="Turgeon B."/>
            <person name="Goodwin S."/>
            <person name="Spatafora J."/>
            <person name="Crous P."/>
            <person name="Grigoriev I."/>
        </authorList>
    </citation>
    <scope>NUCLEOTIDE SEQUENCE</scope>
    <source>
        <strain evidence="1">SCOH1-5</strain>
    </source>
</reference>
<name>A0A6A6F2G8_9PEZI</name>
<evidence type="ECO:0000313" key="1">
    <source>
        <dbReference type="EMBL" id="KAF2207992.1"/>
    </source>
</evidence>
<dbReference type="EMBL" id="ML992698">
    <property type="protein sequence ID" value="KAF2207992.1"/>
    <property type="molecule type" value="Genomic_DNA"/>
</dbReference>
<accession>A0A6A6F2G8</accession>
<proteinExistence type="predicted"/>
<gene>
    <name evidence="1" type="ORF">CERZMDRAFT_101843</name>
</gene>